<evidence type="ECO:0000313" key="4">
    <source>
        <dbReference type="Proteomes" id="UP000018004"/>
    </source>
</evidence>
<protein>
    <recommendedName>
        <fullName evidence="2">Response regulatory domain-containing protein</fullName>
    </recommendedName>
</protein>
<reference evidence="3 4" key="1">
    <citation type="submission" date="2013-08" db="EMBL/GenBank/DDBJ databases">
        <title>Flavobacterium limnosediminis JC2902 genome sequencing.</title>
        <authorList>
            <person name="Lee K."/>
            <person name="Yi H."/>
            <person name="Park S."/>
            <person name="Chun J."/>
        </authorList>
    </citation>
    <scope>NUCLEOTIDE SEQUENCE [LARGE SCALE GENOMIC DNA]</scope>
    <source>
        <strain evidence="3 4">JC2902</strain>
    </source>
</reference>
<dbReference type="SUPFAM" id="SSF52172">
    <property type="entry name" value="CheY-like"/>
    <property type="match status" value="1"/>
</dbReference>
<dbReference type="AlphaFoldDB" id="V6SQA8"/>
<dbReference type="Gene3D" id="3.40.50.2300">
    <property type="match status" value="1"/>
</dbReference>
<evidence type="ECO:0000313" key="3">
    <source>
        <dbReference type="EMBL" id="ESU26605.1"/>
    </source>
</evidence>
<accession>V6SQA8</accession>
<dbReference type="eggNOG" id="COG0784">
    <property type="taxonomic scope" value="Bacteria"/>
</dbReference>
<dbReference type="Pfam" id="PF00072">
    <property type="entry name" value="Response_reg"/>
    <property type="match status" value="1"/>
</dbReference>
<dbReference type="Proteomes" id="UP000018004">
    <property type="component" value="Unassembled WGS sequence"/>
</dbReference>
<name>V6SQA8_9FLAO</name>
<dbReference type="OrthoDB" id="673128at2"/>
<dbReference type="InterPro" id="IPR011006">
    <property type="entry name" value="CheY-like_superfamily"/>
</dbReference>
<dbReference type="PATRIC" id="fig|1341181.4.peg.2538"/>
<dbReference type="PROSITE" id="PS50110">
    <property type="entry name" value="RESPONSE_REGULATORY"/>
    <property type="match status" value="1"/>
</dbReference>
<keyword evidence="4" id="KW-1185">Reference proteome</keyword>
<dbReference type="STRING" id="1341181.FLJC2902T_25790"/>
<comment type="caution">
    <text evidence="3">The sequence shown here is derived from an EMBL/GenBank/DDBJ whole genome shotgun (WGS) entry which is preliminary data.</text>
</comment>
<dbReference type="SMART" id="SM00448">
    <property type="entry name" value="REC"/>
    <property type="match status" value="1"/>
</dbReference>
<dbReference type="PANTHER" id="PTHR44520:SF2">
    <property type="entry name" value="RESPONSE REGULATOR RCP1"/>
    <property type="match status" value="1"/>
</dbReference>
<dbReference type="InterPro" id="IPR001789">
    <property type="entry name" value="Sig_transdc_resp-reg_receiver"/>
</dbReference>
<evidence type="ECO:0000259" key="2">
    <source>
        <dbReference type="PROSITE" id="PS50110"/>
    </source>
</evidence>
<sequence length="131" mass="15153">MMKRKVLLIDDNEVDNYITDYVITKSKIAEKITTKNSAIAALEYLETIKDDFEEFPDLIFLDISMPIMDGFQFLNEAINYPKIAGQQCVVVMLTSSNNENDIEKAFQYEVVKEYLVKPLELEKLSRFIPSL</sequence>
<dbReference type="EMBL" id="AVGG01000018">
    <property type="protein sequence ID" value="ESU26605.1"/>
    <property type="molecule type" value="Genomic_DNA"/>
</dbReference>
<feature type="modified residue" description="4-aspartylphosphate" evidence="1">
    <location>
        <position position="62"/>
    </location>
</feature>
<gene>
    <name evidence="3" type="ORF">FLJC2902T_25790</name>
</gene>
<feature type="domain" description="Response regulatory" evidence="2">
    <location>
        <begin position="5"/>
        <end position="131"/>
    </location>
</feature>
<dbReference type="InterPro" id="IPR052893">
    <property type="entry name" value="TCS_response_regulator"/>
</dbReference>
<organism evidence="3 4">
    <name type="scientific">Flavobacterium limnosediminis JC2902</name>
    <dbReference type="NCBI Taxonomy" id="1341181"/>
    <lineage>
        <taxon>Bacteria</taxon>
        <taxon>Pseudomonadati</taxon>
        <taxon>Bacteroidota</taxon>
        <taxon>Flavobacteriia</taxon>
        <taxon>Flavobacteriales</taxon>
        <taxon>Flavobacteriaceae</taxon>
        <taxon>Flavobacterium</taxon>
    </lineage>
</organism>
<keyword evidence="1" id="KW-0597">Phosphoprotein</keyword>
<evidence type="ECO:0000256" key="1">
    <source>
        <dbReference type="PROSITE-ProRule" id="PRU00169"/>
    </source>
</evidence>
<dbReference type="PANTHER" id="PTHR44520">
    <property type="entry name" value="RESPONSE REGULATOR RCP1-RELATED"/>
    <property type="match status" value="1"/>
</dbReference>
<dbReference type="RefSeq" id="WP_023580138.1">
    <property type="nucleotide sequence ID" value="NZ_AVGG01000018.1"/>
</dbReference>
<proteinExistence type="predicted"/>
<dbReference type="GO" id="GO:0000160">
    <property type="term" value="P:phosphorelay signal transduction system"/>
    <property type="evidence" value="ECO:0007669"/>
    <property type="project" value="InterPro"/>
</dbReference>